<dbReference type="InterPro" id="IPR003667">
    <property type="entry name" value="NqrDE/RnfAE"/>
</dbReference>
<evidence type="ECO:0000256" key="3">
    <source>
        <dbReference type="ARBA" id="ARBA00022692"/>
    </source>
</evidence>
<comment type="caution">
    <text evidence="8">Lacks conserved residue(s) required for the propagation of feature annotation.</text>
</comment>
<evidence type="ECO:0000256" key="2">
    <source>
        <dbReference type="ARBA" id="ARBA00022448"/>
    </source>
</evidence>
<organism evidence="9 10">
    <name type="scientific">Anaerococcus cruorum</name>
    <dbReference type="NCBI Taxonomy" id="3115617"/>
    <lineage>
        <taxon>Bacteria</taxon>
        <taxon>Bacillati</taxon>
        <taxon>Bacillota</taxon>
        <taxon>Tissierellia</taxon>
        <taxon>Tissierellales</taxon>
        <taxon>Peptoniphilaceae</taxon>
        <taxon>Anaerococcus</taxon>
    </lineage>
</organism>
<comment type="function">
    <text evidence="8">Part of a membrane-bound complex that couples electron transfer with translocation of ions across the membrane.</text>
</comment>
<dbReference type="PANTHER" id="PTHR30586">
    <property type="entry name" value="ELECTRON TRANSPORT COMPLEX PROTEIN RNFE"/>
    <property type="match status" value="1"/>
</dbReference>
<dbReference type="EC" id="7.-.-.-" evidence="8"/>
<feature type="transmembrane region" description="Helical" evidence="8">
    <location>
        <begin position="60"/>
        <end position="81"/>
    </location>
</feature>
<name>A0ABW9MW09_9FIRM</name>
<evidence type="ECO:0000256" key="8">
    <source>
        <dbReference type="HAMAP-Rule" id="MF_00478"/>
    </source>
</evidence>
<comment type="similarity">
    <text evidence="8">Belongs to the NqrDE/RnfAE family.</text>
</comment>
<keyword evidence="6 8" id="KW-1133">Transmembrane helix</keyword>
<feature type="transmembrane region" description="Helical" evidence="8">
    <location>
        <begin position="193"/>
        <end position="214"/>
    </location>
</feature>
<protein>
    <recommendedName>
        <fullName evidence="8">Ion-translocating oxidoreductase complex subunit E</fullName>
        <ecNumber evidence="8">7.-.-.-</ecNumber>
    </recommendedName>
    <alternativeName>
        <fullName evidence="8">Rnf electron transport complex subunit E</fullName>
    </alternativeName>
</protein>
<keyword evidence="5 8" id="KW-0249">Electron transport</keyword>
<dbReference type="NCBIfam" id="NF009070">
    <property type="entry name" value="PRK12405.1"/>
    <property type="match status" value="1"/>
</dbReference>
<dbReference type="PIRSF" id="PIRSF006102">
    <property type="entry name" value="NQR_DE"/>
    <property type="match status" value="1"/>
</dbReference>
<keyword evidence="10" id="KW-1185">Reference proteome</keyword>
<dbReference type="Proteomes" id="UP001638015">
    <property type="component" value="Unassembled WGS sequence"/>
</dbReference>
<evidence type="ECO:0000256" key="1">
    <source>
        <dbReference type="ARBA" id="ARBA00004127"/>
    </source>
</evidence>
<feature type="transmembrane region" description="Helical" evidence="8">
    <location>
        <begin position="119"/>
        <end position="137"/>
    </location>
</feature>
<keyword evidence="4 8" id="KW-1278">Translocase</keyword>
<evidence type="ECO:0000313" key="10">
    <source>
        <dbReference type="Proteomes" id="UP001638015"/>
    </source>
</evidence>
<keyword evidence="3 8" id="KW-0812">Transmembrane</keyword>
<comment type="caution">
    <text evidence="9">The sequence shown here is derived from an EMBL/GenBank/DDBJ whole genome shotgun (WGS) entry which is preliminary data.</text>
</comment>
<keyword evidence="2 8" id="KW-0813">Transport</keyword>
<comment type="subunit">
    <text evidence="8">The complex is composed of six subunits: RnfA, RnfB, RnfC, RnfD, RnfE and RnfG.</text>
</comment>
<evidence type="ECO:0000256" key="5">
    <source>
        <dbReference type="ARBA" id="ARBA00022982"/>
    </source>
</evidence>
<evidence type="ECO:0000256" key="6">
    <source>
        <dbReference type="ARBA" id="ARBA00022989"/>
    </source>
</evidence>
<dbReference type="PANTHER" id="PTHR30586:SF0">
    <property type="entry name" value="ION-TRANSLOCATING OXIDOREDUCTASE COMPLEX SUBUNIT E"/>
    <property type="match status" value="1"/>
</dbReference>
<dbReference type="Pfam" id="PF02508">
    <property type="entry name" value="Rnf-Nqr"/>
    <property type="match status" value="1"/>
</dbReference>
<feature type="transmembrane region" description="Helical" evidence="8">
    <location>
        <begin position="93"/>
        <end position="113"/>
    </location>
</feature>
<evidence type="ECO:0000256" key="4">
    <source>
        <dbReference type="ARBA" id="ARBA00022967"/>
    </source>
</evidence>
<gene>
    <name evidence="9" type="primary">rsxE</name>
    <name evidence="8" type="synonym">rnfE</name>
    <name evidence="9" type="ORF">ACCQ40_04110</name>
</gene>
<reference evidence="9 10" key="1">
    <citation type="journal article" date="2025" name="Anaerobe">
        <title>Description of Anaerococcus kampingiae sp. nov., Anaerococcus groningensis sp. nov., Anaerococcus martiniensis sp. nov., and Anaerococcus cruorum sp. nov., isolated from human clinical specimens.</title>
        <authorList>
            <person name="Boiten K.E."/>
            <person name="Meijer J."/>
            <person name="van Wezel E.M."/>
            <person name="Veloo A.C.M."/>
        </authorList>
    </citation>
    <scope>NUCLEOTIDE SEQUENCE [LARGE SCALE GENOMIC DNA]</scope>
    <source>
        <strain evidence="9 10">ENR1039</strain>
    </source>
</reference>
<sequence length="226" mass="24382">MEQQIDRPLVDENTKVDSKRKQKVSLGKVFSDGIFKNNPVFVQLVGMCSVLGVSSTMKNAIGMGLSVIFVTVMSNLVVSLLRNFIKDEIRIPAFIVIIAGFVTIVQLVLRAYVPSLYKSLGIFVPLIVVNCVILARAEGFASKNGPIASIVDGLSQGLGYTLAISVLAFVRELFGAGTVFGKTIIPAEYTIGFLQQPASSFIVLGLLFAAYAAYNNKKERKAALAK</sequence>
<evidence type="ECO:0000256" key="7">
    <source>
        <dbReference type="ARBA" id="ARBA00023136"/>
    </source>
</evidence>
<dbReference type="InterPro" id="IPR010968">
    <property type="entry name" value="RnfE"/>
</dbReference>
<dbReference type="HAMAP" id="MF_00478">
    <property type="entry name" value="RsxE_RnfE"/>
    <property type="match status" value="1"/>
</dbReference>
<keyword evidence="7 8" id="KW-0472">Membrane</keyword>
<dbReference type="RefSeq" id="WP_410032720.1">
    <property type="nucleotide sequence ID" value="NZ_JBGMEH010000003.1"/>
</dbReference>
<evidence type="ECO:0000313" key="9">
    <source>
        <dbReference type="EMBL" id="MFO3715974.1"/>
    </source>
</evidence>
<keyword evidence="8" id="KW-1003">Cell membrane</keyword>
<accession>A0ABW9MW09</accession>
<dbReference type="EMBL" id="JBGMEH010000003">
    <property type="protein sequence ID" value="MFO3715974.1"/>
    <property type="molecule type" value="Genomic_DNA"/>
</dbReference>
<dbReference type="NCBIfam" id="TIGR01948">
    <property type="entry name" value="rnfE"/>
    <property type="match status" value="1"/>
</dbReference>
<proteinExistence type="inferred from homology"/>
<comment type="subcellular location">
    <subcellularLocation>
        <location evidence="8">Cell membrane</location>
        <topology evidence="8">Multi-pass membrane protein</topology>
    </subcellularLocation>
    <subcellularLocation>
        <location evidence="1">Endomembrane system</location>
        <topology evidence="1">Multi-pass membrane protein</topology>
    </subcellularLocation>
</comment>